<dbReference type="AlphaFoldDB" id="A0A6A6QL81"/>
<dbReference type="PANTHER" id="PTHR46972:SF1">
    <property type="entry name" value="FAD DEPENDENT OXIDOREDUCTASE DOMAIN-CONTAINING PROTEIN"/>
    <property type="match status" value="1"/>
</dbReference>
<accession>A0A6A6QL81</accession>
<dbReference type="PRINTS" id="PR00420">
    <property type="entry name" value="RNGMNOXGNASE"/>
</dbReference>
<proteinExistence type="predicted"/>
<dbReference type="Gene3D" id="3.50.50.60">
    <property type="entry name" value="FAD/NAD(P)-binding domain"/>
    <property type="match status" value="1"/>
</dbReference>
<dbReference type="PANTHER" id="PTHR46972">
    <property type="entry name" value="MONOOXYGENASE ASQM-RELATED"/>
    <property type="match status" value="1"/>
</dbReference>
<evidence type="ECO:0000313" key="7">
    <source>
        <dbReference type="Proteomes" id="UP000799750"/>
    </source>
</evidence>
<dbReference type="SUPFAM" id="SSF51905">
    <property type="entry name" value="FAD/NAD(P)-binding domain"/>
    <property type="match status" value="1"/>
</dbReference>
<protein>
    <submittedName>
        <fullName evidence="6">FAD/NAD(P)-binding domain-containing protein</fullName>
    </submittedName>
</protein>
<dbReference type="OrthoDB" id="655030at2759"/>
<keyword evidence="2" id="KW-0274">FAD</keyword>
<dbReference type="InterPro" id="IPR002938">
    <property type="entry name" value="FAD-bd"/>
</dbReference>
<keyword evidence="1" id="KW-0285">Flavoprotein</keyword>
<keyword evidence="7" id="KW-1185">Reference proteome</keyword>
<name>A0A6A6QL81_9PEZI</name>
<organism evidence="6 7">
    <name type="scientific">Lophium mytilinum</name>
    <dbReference type="NCBI Taxonomy" id="390894"/>
    <lineage>
        <taxon>Eukaryota</taxon>
        <taxon>Fungi</taxon>
        <taxon>Dikarya</taxon>
        <taxon>Ascomycota</taxon>
        <taxon>Pezizomycotina</taxon>
        <taxon>Dothideomycetes</taxon>
        <taxon>Pleosporomycetidae</taxon>
        <taxon>Mytilinidiales</taxon>
        <taxon>Mytilinidiaceae</taxon>
        <taxon>Lophium</taxon>
    </lineage>
</organism>
<dbReference type="Proteomes" id="UP000799750">
    <property type="component" value="Unassembled WGS sequence"/>
</dbReference>
<dbReference type="GO" id="GO:0004497">
    <property type="term" value="F:monooxygenase activity"/>
    <property type="evidence" value="ECO:0007669"/>
    <property type="project" value="UniProtKB-KW"/>
</dbReference>
<evidence type="ECO:0000256" key="3">
    <source>
        <dbReference type="ARBA" id="ARBA00023002"/>
    </source>
</evidence>
<evidence type="ECO:0000256" key="1">
    <source>
        <dbReference type="ARBA" id="ARBA00022630"/>
    </source>
</evidence>
<dbReference type="InterPro" id="IPR036188">
    <property type="entry name" value="FAD/NAD-bd_sf"/>
</dbReference>
<dbReference type="EMBL" id="MU004192">
    <property type="protein sequence ID" value="KAF2493105.1"/>
    <property type="molecule type" value="Genomic_DNA"/>
</dbReference>
<sequence>SIAIIGAGPAGLTLARLLSLIKPAPSLTIFERDASPSARFEQGGTLDLGAETGQAALRKCGLWETFLKYARYDGEELIFADKNWTELVHLGGGAGKSRDRPEIDRETLKGMLLESVPRECVRWGRKLREVGEDGSLRFDVEGSEEVEGPFDLVVGADGGWSRVRARLSDVKPRYSGVSGYEMEIKKPGERCPEVDKMVGKGSFFGSSDRKCLTAQRMGDQSLKTRSWYLCPEGETKETIERFGKRGTLDQMLRRYEGWAPEMVELYRQGDVERMKEYTLYELPVGSKWEHTKGFTLIGDAASLMTPFGGEGVNKAMKDSLELTELIEKSMALSEDLTLDEAVSRYEQAMFPRAEKIQALTLKSKEWLFSPEAP</sequence>
<evidence type="ECO:0000256" key="4">
    <source>
        <dbReference type="ARBA" id="ARBA00023033"/>
    </source>
</evidence>
<evidence type="ECO:0000313" key="6">
    <source>
        <dbReference type="EMBL" id="KAF2493105.1"/>
    </source>
</evidence>
<evidence type="ECO:0000259" key="5">
    <source>
        <dbReference type="Pfam" id="PF01494"/>
    </source>
</evidence>
<keyword evidence="4" id="KW-0503">Monooxygenase</keyword>
<feature type="domain" description="FAD-binding" evidence="5">
    <location>
        <begin position="2"/>
        <end position="326"/>
    </location>
</feature>
<evidence type="ECO:0000256" key="2">
    <source>
        <dbReference type="ARBA" id="ARBA00022827"/>
    </source>
</evidence>
<feature type="non-terminal residue" evidence="6">
    <location>
        <position position="1"/>
    </location>
</feature>
<dbReference type="Pfam" id="PF01494">
    <property type="entry name" value="FAD_binding_3"/>
    <property type="match status" value="1"/>
</dbReference>
<gene>
    <name evidence="6" type="ORF">BU16DRAFT_425273</name>
</gene>
<keyword evidence="3" id="KW-0560">Oxidoreductase</keyword>
<reference evidence="6" key="1">
    <citation type="journal article" date="2020" name="Stud. Mycol.">
        <title>101 Dothideomycetes genomes: a test case for predicting lifestyles and emergence of pathogens.</title>
        <authorList>
            <person name="Haridas S."/>
            <person name="Albert R."/>
            <person name="Binder M."/>
            <person name="Bloem J."/>
            <person name="Labutti K."/>
            <person name="Salamov A."/>
            <person name="Andreopoulos B."/>
            <person name="Baker S."/>
            <person name="Barry K."/>
            <person name="Bills G."/>
            <person name="Bluhm B."/>
            <person name="Cannon C."/>
            <person name="Castanera R."/>
            <person name="Culley D."/>
            <person name="Daum C."/>
            <person name="Ezra D."/>
            <person name="Gonzalez J."/>
            <person name="Henrissat B."/>
            <person name="Kuo A."/>
            <person name="Liang C."/>
            <person name="Lipzen A."/>
            <person name="Lutzoni F."/>
            <person name="Magnuson J."/>
            <person name="Mondo S."/>
            <person name="Nolan M."/>
            <person name="Ohm R."/>
            <person name="Pangilinan J."/>
            <person name="Park H.-J."/>
            <person name="Ramirez L."/>
            <person name="Alfaro M."/>
            <person name="Sun H."/>
            <person name="Tritt A."/>
            <person name="Yoshinaga Y."/>
            <person name="Zwiers L.-H."/>
            <person name="Turgeon B."/>
            <person name="Goodwin S."/>
            <person name="Spatafora J."/>
            <person name="Crous P."/>
            <person name="Grigoriev I."/>
        </authorList>
    </citation>
    <scope>NUCLEOTIDE SEQUENCE</scope>
    <source>
        <strain evidence="6">CBS 269.34</strain>
    </source>
</reference>
<dbReference type="GO" id="GO:0071949">
    <property type="term" value="F:FAD binding"/>
    <property type="evidence" value="ECO:0007669"/>
    <property type="project" value="InterPro"/>
</dbReference>
<feature type="non-terminal residue" evidence="6">
    <location>
        <position position="373"/>
    </location>
</feature>